<sequence>MNFGLLLSTFPRVEESRPHYDAMLALDARPRPLARLLNRLASLIR</sequence>
<dbReference type="EMBL" id="AP009386">
    <property type="protein sequence ID" value="BAG46629.1"/>
    <property type="molecule type" value="Genomic_DNA"/>
</dbReference>
<dbReference type="KEGG" id="bmu:Bmul_3735"/>
<dbReference type="KEGG" id="bmj:BMULJ_04782"/>
<dbReference type="RefSeq" id="WP_006396574.1">
    <property type="nucleotide sequence ID" value="NC_010086.1"/>
</dbReference>
<gene>
    <name evidence="1" type="ordered locus">BMULJ_04782</name>
</gene>
<accession>A0A0H3KW81</accession>
<dbReference type="Proteomes" id="UP000008815">
    <property type="component" value="Chromosome 2"/>
</dbReference>
<protein>
    <submittedName>
        <fullName evidence="1">Uncharacterized protein</fullName>
    </submittedName>
</protein>
<dbReference type="HOGENOM" id="CLU_215725_0_0_4"/>
<evidence type="ECO:0000313" key="1">
    <source>
        <dbReference type="EMBL" id="BAG46629.1"/>
    </source>
</evidence>
<reference evidence="1 2" key="1">
    <citation type="submission" date="2007-04" db="EMBL/GenBank/DDBJ databases">
        <title>Complete genome sequence of Burkholderia multivorans ATCC 17616.</title>
        <authorList>
            <person name="Ohtsubo Y."/>
            <person name="Yamashita A."/>
            <person name="Kurokawa K."/>
            <person name="Takami H."/>
            <person name="Yuhara S."/>
            <person name="Nishiyama E."/>
            <person name="Endo R."/>
            <person name="Miyazaki R."/>
            <person name="Ono A."/>
            <person name="Yano K."/>
            <person name="Ito M."/>
            <person name="Sota M."/>
            <person name="Yuji N."/>
            <person name="Hattori M."/>
            <person name="Tsuda M."/>
        </authorList>
    </citation>
    <scope>NUCLEOTIDE SEQUENCE [LARGE SCALE GENOMIC DNA]</scope>
    <source>
        <strain evidence="2">ATCC 17616 / 249</strain>
    </source>
</reference>
<evidence type="ECO:0000313" key="2">
    <source>
        <dbReference type="Proteomes" id="UP000008815"/>
    </source>
</evidence>
<organism evidence="1 2">
    <name type="scientific">Burkholderia multivorans (strain ATCC 17616 / 249)</name>
    <dbReference type="NCBI Taxonomy" id="395019"/>
    <lineage>
        <taxon>Bacteria</taxon>
        <taxon>Pseudomonadati</taxon>
        <taxon>Pseudomonadota</taxon>
        <taxon>Betaproteobacteria</taxon>
        <taxon>Burkholderiales</taxon>
        <taxon>Burkholderiaceae</taxon>
        <taxon>Burkholderia</taxon>
        <taxon>Burkholderia cepacia complex</taxon>
    </lineage>
</organism>
<name>A0A0H3KW81_BURM1</name>
<keyword evidence="2" id="KW-1185">Reference proteome</keyword>
<dbReference type="AlphaFoldDB" id="A0A0H3KW81"/>
<proteinExistence type="predicted"/>
<dbReference type="STRING" id="395019.BMULJ_04782"/>